<comment type="similarity">
    <text evidence="1">Belongs to the gamma-glutamylcyclotransferase family.</text>
</comment>
<dbReference type="EMBL" id="JAUIQD010000005">
    <property type="protein sequence ID" value="KAK3349712.1"/>
    <property type="molecule type" value="Genomic_DNA"/>
</dbReference>
<reference evidence="6" key="1">
    <citation type="journal article" date="2023" name="Mol. Phylogenet. Evol.">
        <title>Genome-scale phylogeny and comparative genomics of the fungal order Sordariales.</title>
        <authorList>
            <person name="Hensen N."/>
            <person name="Bonometti L."/>
            <person name="Westerberg I."/>
            <person name="Brannstrom I.O."/>
            <person name="Guillou S."/>
            <person name="Cros-Aarteil S."/>
            <person name="Calhoun S."/>
            <person name="Haridas S."/>
            <person name="Kuo A."/>
            <person name="Mondo S."/>
            <person name="Pangilinan J."/>
            <person name="Riley R."/>
            <person name="LaButti K."/>
            <person name="Andreopoulos B."/>
            <person name="Lipzen A."/>
            <person name="Chen C."/>
            <person name="Yan M."/>
            <person name="Daum C."/>
            <person name="Ng V."/>
            <person name="Clum A."/>
            <person name="Steindorff A."/>
            <person name="Ohm R.A."/>
            <person name="Martin F."/>
            <person name="Silar P."/>
            <person name="Natvig D.O."/>
            <person name="Lalanne C."/>
            <person name="Gautier V."/>
            <person name="Ament-Velasquez S.L."/>
            <person name="Kruys A."/>
            <person name="Hutchinson M.I."/>
            <person name="Powell A.J."/>
            <person name="Barry K."/>
            <person name="Miller A.N."/>
            <person name="Grigoriev I.V."/>
            <person name="Debuchy R."/>
            <person name="Gladieux P."/>
            <person name="Hiltunen Thoren M."/>
            <person name="Johannesson H."/>
        </authorList>
    </citation>
    <scope>NUCLEOTIDE SEQUENCE</scope>
    <source>
        <strain evidence="6">CBS 955.72</strain>
    </source>
</reference>
<sequence length="122" mass="13486">MSPEPRPFFIYGTLCALPLLAWAMIGEATKTNQLRPLLRRAVVHGYKRYSLHGLDYPAAIQHTGLSVDGYFLAPQTTSQRCKLDGLEGESYKITPAMVTILGDDGQATGDIIKADLYVWVKT</sequence>
<comment type="caution">
    <text evidence="6">The sequence shown here is derived from an EMBL/GenBank/DDBJ whole genome shotgun (WGS) entry which is preliminary data.</text>
</comment>
<keyword evidence="4" id="KW-0732">Signal</keyword>
<dbReference type="PANTHER" id="PTHR31544">
    <property type="entry name" value="AIG2-LIKE PROTEIN D"/>
    <property type="match status" value="1"/>
</dbReference>
<reference evidence="6" key="2">
    <citation type="submission" date="2023-06" db="EMBL/GenBank/DDBJ databases">
        <authorList>
            <consortium name="Lawrence Berkeley National Laboratory"/>
            <person name="Haridas S."/>
            <person name="Hensen N."/>
            <person name="Bonometti L."/>
            <person name="Westerberg I."/>
            <person name="Brannstrom I.O."/>
            <person name="Guillou S."/>
            <person name="Cros-Aarteil S."/>
            <person name="Calhoun S."/>
            <person name="Kuo A."/>
            <person name="Mondo S."/>
            <person name="Pangilinan J."/>
            <person name="Riley R."/>
            <person name="Labutti K."/>
            <person name="Andreopoulos B."/>
            <person name="Lipzen A."/>
            <person name="Chen C."/>
            <person name="Yanf M."/>
            <person name="Daum C."/>
            <person name="Ng V."/>
            <person name="Clum A."/>
            <person name="Steindorff A."/>
            <person name="Ohm R."/>
            <person name="Martin F."/>
            <person name="Silar P."/>
            <person name="Natvig D."/>
            <person name="Lalanne C."/>
            <person name="Gautier V."/>
            <person name="Ament-Velasquez S.L."/>
            <person name="Kruys A."/>
            <person name="Hutchinson M.I."/>
            <person name="Powell A.J."/>
            <person name="Barry K."/>
            <person name="Miller A.N."/>
            <person name="Grigoriev I.V."/>
            <person name="Debuchy R."/>
            <person name="Gladieux P."/>
            <person name="Thoren M.H."/>
            <person name="Johannesson H."/>
        </authorList>
    </citation>
    <scope>NUCLEOTIDE SEQUENCE</scope>
    <source>
        <strain evidence="6">CBS 955.72</strain>
    </source>
</reference>
<dbReference type="Proteomes" id="UP001275084">
    <property type="component" value="Unassembled WGS sequence"/>
</dbReference>
<dbReference type="GO" id="GO:0016740">
    <property type="term" value="F:transferase activity"/>
    <property type="evidence" value="ECO:0007669"/>
    <property type="project" value="UniProtKB-KW"/>
</dbReference>
<evidence type="ECO:0000259" key="5">
    <source>
        <dbReference type="Pfam" id="PF06094"/>
    </source>
</evidence>
<feature type="chain" id="PRO_5042602553" description="Putative gamma-glutamylcyclotransferase" evidence="4">
    <location>
        <begin position="24"/>
        <end position="122"/>
    </location>
</feature>
<evidence type="ECO:0000256" key="2">
    <source>
        <dbReference type="ARBA" id="ARBA00022679"/>
    </source>
</evidence>
<dbReference type="InterPro" id="IPR036568">
    <property type="entry name" value="GGCT-like_sf"/>
</dbReference>
<gene>
    <name evidence="6" type="ORF">B0T25DRAFT_548770</name>
</gene>
<keyword evidence="2" id="KW-0808">Transferase</keyword>
<evidence type="ECO:0000256" key="3">
    <source>
        <dbReference type="ARBA" id="ARBA00030602"/>
    </source>
</evidence>
<evidence type="ECO:0000256" key="1">
    <source>
        <dbReference type="ARBA" id="ARBA00008861"/>
    </source>
</evidence>
<organism evidence="6 7">
    <name type="scientific">Lasiosphaeria hispida</name>
    <dbReference type="NCBI Taxonomy" id="260671"/>
    <lineage>
        <taxon>Eukaryota</taxon>
        <taxon>Fungi</taxon>
        <taxon>Dikarya</taxon>
        <taxon>Ascomycota</taxon>
        <taxon>Pezizomycotina</taxon>
        <taxon>Sordariomycetes</taxon>
        <taxon>Sordariomycetidae</taxon>
        <taxon>Sordariales</taxon>
        <taxon>Lasiosphaeriaceae</taxon>
        <taxon>Lasiosphaeria</taxon>
    </lineage>
</organism>
<dbReference type="PANTHER" id="PTHR31544:SF2">
    <property type="entry name" value="AIG2-LIKE PROTEIN D"/>
    <property type="match status" value="1"/>
</dbReference>
<feature type="signal peptide" evidence="4">
    <location>
        <begin position="1"/>
        <end position="23"/>
    </location>
</feature>
<evidence type="ECO:0000256" key="4">
    <source>
        <dbReference type="SAM" id="SignalP"/>
    </source>
</evidence>
<dbReference type="CDD" id="cd06661">
    <property type="entry name" value="GGCT_like"/>
    <property type="match status" value="1"/>
</dbReference>
<accession>A0AAJ0HF81</accession>
<proteinExistence type="inferred from homology"/>
<dbReference type="Gene3D" id="3.10.490.10">
    <property type="entry name" value="Gamma-glutamyl cyclotransferase-like"/>
    <property type="match status" value="1"/>
</dbReference>
<name>A0AAJ0HF81_9PEZI</name>
<dbReference type="AlphaFoldDB" id="A0AAJ0HF81"/>
<protein>
    <recommendedName>
        <fullName evidence="3">Putative gamma-glutamylcyclotransferase</fullName>
    </recommendedName>
</protein>
<dbReference type="Pfam" id="PF06094">
    <property type="entry name" value="GGACT"/>
    <property type="match status" value="1"/>
</dbReference>
<dbReference type="InterPro" id="IPR009288">
    <property type="entry name" value="AIG2-like_dom"/>
</dbReference>
<dbReference type="SUPFAM" id="SSF110857">
    <property type="entry name" value="Gamma-glutamyl cyclotransferase-like"/>
    <property type="match status" value="1"/>
</dbReference>
<feature type="domain" description="Gamma-glutamylcyclotransferase AIG2-like" evidence="5">
    <location>
        <begin position="8"/>
        <end position="119"/>
    </location>
</feature>
<evidence type="ECO:0000313" key="6">
    <source>
        <dbReference type="EMBL" id="KAK3349712.1"/>
    </source>
</evidence>
<dbReference type="InterPro" id="IPR013024">
    <property type="entry name" value="GGCT-like"/>
</dbReference>
<keyword evidence="7" id="KW-1185">Reference proteome</keyword>
<evidence type="ECO:0000313" key="7">
    <source>
        <dbReference type="Proteomes" id="UP001275084"/>
    </source>
</evidence>
<dbReference type="InterPro" id="IPR045038">
    <property type="entry name" value="AIG2-like"/>
</dbReference>